<dbReference type="Gene3D" id="1.10.150.130">
    <property type="match status" value="1"/>
</dbReference>
<keyword evidence="9" id="KW-1185">Reference proteome</keyword>
<organism evidence="8 9">
    <name type="scientific">Deinococcus roseus</name>
    <dbReference type="NCBI Taxonomy" id="392414"/>
    <lineage>
        <taxon>Bacteria</taxon>
        <taxon>Thermotogati</taxon>
        <taxon>Deinococcota</taxon>
        <taxon>Deinococci</taxon>
        <taxon>Deinococcales</taxon>
        <taxon>Deinococcaceae</taxon>
        <taxon>Deinococcus</taxon>
    </lineage>
</organism>
<evidence type="ECO:0000256" key="5">
    <source>
        <dbReference type="PROSITE-ProRule" id="PRU01248"/>
    </source>
</evidence>
<sequence>MTLGTFLETWLKVKKHRVKAKTWLDYERMVRLHLLSLQVSGLHLKGLSPLHLEGVMLSLISKGSSPALLKAALRVLKVALGQAVDWQLLTWNPASRIKAPLKGQREMQVWTAEQTSAFLNFCQQHAPARYALFHLAITSGMRRGELLGLHWQDIDFARGELWVTCSLVQEGSRAVLSDPKTLSSKRRIVLAEDTLQVLQDHRRMQKEAPSKKEPQQAGEEGLVFPSKRGTFQVPNNLLKIFKKLMVAAGVPMIRFHDLRHTAASLLVRHGVPIKVVAERLGHKDASLTLRVYTHVYEEQRREGALPLKTLLAEKPRG</sequence>
<keyword evidence="3 5" id="KW-0238">DNA-binding</keyword>
<feature type="domain" description="Tyr recombinase" evidence="6">
    <location>
        <begin position="105"/>
        <end position="305"/>
    </location>
</feature>
<keyword evidence="2" id="KW-0229">DNA integration</keyword>
<evidence type="ECO:0000256" key="3">
    <source>
        <dbReference type="ARBA" id="ARBA00023125"/>
    </source>
</evidence>
<proteinExistence type="inferred from homology"/>
<keyword evidence="4" id="KW-0233">DNA recombination</keyword>
<dbReference type="Gene3D" id="1.10.443.10">
    <property type="entry name" value="Intergrase catalytic core"/>
    <property type="match status" value="1"/>
</dbReference>
<dbReference type="Pfam" id="PF14659">
    <property type="entry name" value="Phage_int_SAM_3"/>
    <property type="match status" value="1"/>
</dbReference>
<dbReference type="RefSeq" id="WP_189009305.1">
    <property type="nucleotide sequence ID" value="NZ_BMOD01000049.1"/>
</dbReference>
<protein>
    <submittedName>
        <fullName evidence="8">Site-specific integrase</fullName>
    </submittedName>
</protein>
<name>A0ABQ2DIW8_9DEIO</name>
<comment type="similarity">
    <text evidence="1">Belongs to the 'phage' integrase family.</text>
</comment>
<dbReference type="Proteomes" id="UP000632222">
    <property type="component" value="Unassembled WGS sequence"/>
</dbReference>
<dbReference type="PANTHER" id="PTHR30349">
    <property type="entry name" value="PHAGE INTEGRASE-RELATED"/>
    <property type="match status" value="1"/>
</dbReference>
<dbReference type="CDD" id="cd01189">
    <property type="entry name" value="INT_ICEBs1_C_like"/>
    <property type="match status" value="1"/>
</dbReference>
<dbReference type="PROSITE" id="PS51900">
    <property type="entry name" value="CB"/>
    <property type="match status" value="1"/>
</dbReference>
<dbReference type="PROSITE" id="PS51898">
    <property type="entry name" value="TYR_RECOMBINASE"/>
    <property type="match status" value="1"/>
</dbReference>
<dbReference type="SUPFAM" id="SSF56349">
    <property type="entry name" value="DNA breaking-rejoining enzymes"/>
    <property type="match status" value="1"/>
</dbReference>
<dbReference type="InterPro" id="IPR050090">
    <property type="entry name" value="Tyrosine_recombinase_XerCD"/>
</dbReference>
<dbReference type="PANTHER" id="PTHR30349:SF64">
    <property type="entry name" value="PROPHAGE INTEGRASE INTD-RELATED"/>
    <property type="match status" value="1"/>
</dbReference>
<dbReference type="InterPro" id="IPR004107">
    <property type="entry name" value="Integrase_SAM-like_N"/>
</dbReference>
<dbReference type="Pfam" id="PF00589">
    <property type="entry name" value="Phage_integrase"/>
    <property type="match status" value="1"/>
</dbReference>
<evidence type="ECO:0000259" key="7">
    <source>
        <dbReference type="PROSITE" id="PS51900"/>
    </source>
</evidence>
<evidence type="ECO:0000256" key="4">
    <source>
        <dbReference type="ARBA" id="ARBA00023172"/>
    </source>
</evidence>
<evidence type="ECO:0000259" key="6">
    <source>
        <dbReference type="PROSITE" id="PS51898"/>
    </source>
</evidence>
<dbReference type="InterPro" id="IPR002104">
    <property type="entry name" value="Integrase_catalytic"/>
</dbReference>
<accession>A0ABQ2DIW8</accession>
<evidence type="ECO:0000313" key="9">
    <source>
        <dbReference type="Proteomes" id="UP000632222"/>
    </source>
</evidence>
<dbReference type="InterPro" id="IPR013762">
    <property type="entry name" value="Integrase-like_cat_sf"/>
</dbReference>
<dbReference type="InterPro" id="IPR044068">
    <property type="entry name" value="CB"/>
</dbReference>
<evidence type="ECO:0000256" key="2">
    <source>
        <dbReference type="ARBA" id="ARBA00022908"/>
    </source>
</evidence>
<dbReference type="InterPro" id="IPR011010">
    <property type="entry name" value="DNA_brk_join_enz"/>
</dbReference>
<dbReference type="EMBL" id="BMOD01000049">
    <property type="protein sequence ID" value="GGJ59171.1"/>
    <property type="molecule type" value="Genomic_DNA"/>
</dbReference>
<evidence type="ECO:0000313" key="8">
    <source>
        <dbReference type="EMBL" id="GGJ59171.1"/>
    </source>
</evidence>
<gene>
    <name evidence="8" type="ORF">GCM10008938_51580</name>
</gene>
<feature type="domain" description="Core-binding (CB)" evidence="7">
    <location>
        <begin position="1"/>
        <end position="84"/>
    </location>
</feature>
<dbReference type="InterPro" id="IPR010998">
    <property type="entry name" value="Integrase_recombinase_N"/>
</dbReference>
<evidence type="ECO:0000256" key="1">
    <source>
        <dbReference type="ARBA" id="ARBA00008857"/>
    </source>
</evidence>
<reference evidence="9" key="1">
    <citation type="journal article" date="2019" name="Int. J. Syst. Evol. Microbiol.">
        <title>The Global Catalogue of Microorganisms (GCM) 10K type strain sequencing project: providing services to taxonomists for standard genome sequencing and annotation.</title>
        <authorList>
            <consortium name="The Broad Institute Genomics Platform"/>
            <consortium name="The Broad Institute Genome Sequencing Center for Infectious Disease"/>
            <person name="Wu L."/>
            <person name="Ma J."/>
        </authorList>
    </citation>
    <scope>NUCLEOTIDE SEQUENCE [LARGE SCALE GENOMIC DNA]</scope>
    <source>
        <strain evidence="9">JCM 14370</strain>
    </source>
</reference>
<comment type="caution">
    <text evidence="8">The sequence shown here is derived from an EMBL/GenBank/DDBJ whole genome shotgun (WGS) entry which is preliminary data.</text>
</comment>